<organism evidence="2 3">
    <name type="scientific">Rhamnusium bicolor</name>
    <dbReference type="NCBI Taxonomy" id="1586634"/>
    <lineage>
        <taxon>Eukaryota</taxon>
        <taxon>Metazoa</taxon>
        <taxon>Ecdysozoa</taxon>
        <taxon>Arthropoda</taxon>
        <taxon>Hexapoda</taxon>
        <taxon>Insecta</taxon>
        <taxon>Pterygota</taxon>
        <taxon>Neoptera</taxon>
        <taxon>Endopterygota</taxon>
        <taxon>Coleoptera</taxon>
        <taxon>Polyphaga</taxon>
        <taxon>Cucujiformia</taxon>
        <taxon>Chrysomeloidea</taxon>
        <taxon>Cerambycidae</taxon>
        <taxon>Lepturinae</taxon>
        <taxon>Rhagiini</taxon>
        <taxon>Rhamnusium</taxon>
    </lineage>
</organism>
<evidence type="ECO:0000259" key="1">
    <source>
        <dbReference type="Pfam" id="PF25040"/>
    </source>
</evidence>
<protein>
    <recommendedName>
        <fullName evidence="1">Bridge-like lipid transfer protein family member 1 C-terminal domain-containing protein</fullName>
    </recommendedName>
</protein>
<reference evidence="2" key="1">
    <citation type="journal article" date="2023" name="Insect Mol. Biol.">
        <title>Genome sequencing provides insights into the evolution of gene families encoding plant cell wall-degrading enzymes in longhorned beetles.</title>
        <authorList>
            <person name="Shin N.R."/>
            <person name="Okamura Y."/>
            <person name="Kirsch R."/>
            <person name="Pauchet Y."/>
        </authorList>
    </citation>
    <scope>NUCLEOTIDE SEQUENCE</scope>
    <source>
        <strain evidence="2">RBIC_L_NR</strain>
    </source>
</reference>
<dbReference type="PANTHER" id="PTHR31640:SF1">
    <property type="entry name" value="BRIDGE-LIKE LIPID TRANSFER PROTEIN FAMILY MEMBER 1"/>
    <property type="match status" value="1"/>
</dbReference>
<accession>A0AAV8ZYL5</accession>
<dbReference type="AlphaFoldDB" id="A0AAV8ZYL5"/>
<gene>
    <name evidence="2" type="ORF">NQ314_000363</name>
</gene>
<dbReference type="Proteomes" id="UP001162156">
    <property type="component" value="Unassembled WGS sequence"/>
</dbReference>
<keyword evidence="3" id="KW-1185">Reference proteome</keyword>
<dbReference type="EMBL" id="JANEYF010000117">
    <property type="protein sequence ID" value="KAJ8972137.1"/>
    <property type="molecule type" value="Genomic_DNA"/>
</dbReference>
<dbReference type="PANTHER" id="PTHR31640">
    <property type="entry name" value="TRANSMEMBRANE PROTEIN KIAA1109"/>
    <property type="match status" value="1"/>
</dbReference>
<evidence type="ECO:0000313" key="3">
    <source>
        <dbReference type="Proteomes" id="UP001162156"/>
    </source>
</evidence>
<dbReference type="Pfam" id="PF25040">
    <property type="entry name" value="BLTP1_C"/>
    <property type="match status" value="1"/>
</dbReference>
<dbReference type="GO" id="GO:0048488">
    <property type="term" value="P:synaptic vesicle endocytosis"/>
    <property type="evidence" value="ECO:0007669"/>
    <property type="project" value="TreeGrafter"/>
</dbReference>
<dbReference type="InterPro" id="IPR056742">
    <property type="entry name" value="BLTP1_C"/>
</dbReference>
<proteinExistence type="predicted"/>
<dbReference type="GO" id="GO:0098793">
    <property type="term" value="C:presynapse"/>
    <property type="evidence" value="ECO:0007669"/>
    <property type="project" value="GOC"/>
</dbReference>
<comment type="caution">
    <text evidence="2">The sequence shown here is derived from an EMBL/GenBank/DDBJ whole genome shotgun (WGS) entry which is preliminary data.</text>
</comment>
<feature type="domain" description="Bridge-like lipid transfer protein family member 1 C-terminal" evidence="1">
    <location>
        <begin position="2"/>
        <end position="132"/>
    </location>
</feature>
<dbReference type="InterPro" id="IPR033616">
    <property type="entry name" value="BLTP1"/>
</dbReference>
<name>A0AAV8ZYL5_9CUCU</name>
<evidence type="ECO:0000313" key="2">
    <source>
        <dbReference type="EMBL" id="KAJ8972137.1"/>
    </source>
</evidence>
<sequence>MEDEIVEGEDKEVVLITLKRPLIYIQPVAIDKAILVWLNYKNAYDYWNEKRANLNKEVLSATQQIYEKFQFGQLTSQLSAPHLGTLFLQLTVEDMGICLPLNPLPLASWSQRNVYEESRGAVVVTLENTSISGN</sequence>